<reference evidence="1" key="1">
    <citation type="submission" date="2015-06" db="EMBL/GenBank/DDBJ databases">
        <authorList>
            <person name="Radhakrishnan R."/>
            <person name="Underwood A."/>
            <person name="Al-Shahib A."/>
        </authorList>
    </citation>
    <scope>NUCLEOTIDE SEQUENCE</scope>
    <source>
        <strain evidence="1">P19_London_7_VIM_2_05_10</strain>
    </source>
</reference>
<evidence type="ECO:0000313" key="12">
    <source>
        <dbReference type="Proteomes" id="UP000270834"/>
    </source>
</evidence>
<dbReference type="EMBL" id="CVVU01000041">
    <property type="protein sequence ID" value="CRO17905.1"/>
    <property type="molecule type" value="Genomic_DNA"/>
</dbReference>
<dbReference type="EMBL" id="WXZT01000012">
    <property type="protein sequence ID" value="MZZ14277.1"/>
    <property type="molecule type" value="Genomic_DNA"/>
</dbReference>
<reference evidence="3" key="9">
    <citation type="submission" date="2020-01" db="EMBL/GenBank/DDBJ databases">
        <title>Bacteria Cultured from War Wounds Associated with the Conflict in Eastern Ukraine.</title>
        <authorList>
            <person name="Snesrud E."/>
            <person name="Galac M.R."/>
            <person name="Mc Gann P."/>
            <person name="Valentine K."/>
            <person name="Viacheslav K."/>
        </authorList>
    </citation>
    <scope>NUCLEOTIDE SEQUENCE</scope>
    <source>
        <strain evidence="3">VNMU148</strain>
    </source>
</reference>
<evidence type="ECO:0000313" key="2">
    <source>
        <dbReference type="EMBL" id="MUI34950.1"/>
    </source>
</evidence>
<reference evidence="4 10" key="3">
    <citation type="submission" date="2017-05" db="EMBL/GenBank/DDBJ databases">
        <authorList>
            <person name="Song R."/>
            <person name="Chenine A.L."/>
            <person name="Ruprecht R.M."/>
        </authorList>
    </citation>
    <scope>NUCLEOTIDE SEQUENCE [LARGE SCALE GENOMIC DNA]</scope>
    <source>
        <strain evidence="4 10">S567_C10_BS</strain>
    </source>
</reference>
<dbReference type="Proteomes" id="UP000270834">
    <property type="component" value="Unassembled WGS sequence"/>
</dbReference>
<dbReference type="PANTHER" id="PTHR34472:SF1">
    <property type="entry name" value="SULFUR CARRIER PROTEIN THIS"/>
    <property type="match status" value="1"/>
</dbReference>
<dbReference type="Proteomes" id="UP000433532">
    <property type="component" value="Unassembled WGS sequence"/>
</dbReference>
<evidence type="ECO:0000313" key="4">
    <source>
        <dbReference type="EMBL" id="OTI55536.1"/>
    </source>
</evidence>
<dbReference type="Proteomes" id="UP000045039">
    <property type="component" value="Unassembled WGS sequence"/>
</dbReference>
<dbReference type="Proteomes" id="UP001297540">
    <property type="component" value="Chromosome"/>
</dbReference>
<reference evidence="7 13" key="7">
    <citation type="submission" date="2019-01" db="EMBL/GenBank/DDBJ databases">
        <title>The Pseudomonas aeruginosa pan-genome provides new insights on its population structure, horizontal gene transfer and pathogenicity.</title>
        <authorList>
            <person name="Freschi L."/>
            <person name="Vincent A.T."/>
            <person name="Jeukens J."/>
            <person name="Emond-Rheault J.-G."/>
            <person name="Kukavica-Ibrulj I."/>
            <person name="Dupont M.-J."/>
            <person name="Charette S.J."/>
            <person name="Boyle B."/>
            <person name="Levesque R.C."/>
        </authorList>
    </citation>
    <scope>NUCLEOTIDE SEQUENCE [LARGE SCALE GENOMIC DNA]</scope>
    <source>
        <strain evidence="7 13">PA-W36</strain>
    </source>
</reference>
<evidence type="ECO:0000313" key="1">
    <source>
        <dbReference type="EMBL" id="CRO17905.1"/>
    </source>
</evidence>
<dbReference type="CDD" id="cd00565">
    <property type="entry name" value="Ubl_ThiS"/>
    <property type="match status" value="1"/>
</dbReference>
<sequence>MQIQLNGEPFELPDAQSVADLLARLELGGRRVAVELNLDIVPRSQHASTALKDGDRVEIVHAIGGG</sequence>
<evidence type="ECO:0000313" key="9">
    <source>
        <dbReference type="Proteomes" id="UP000045039"/>
    </source>
</evidence>
<dbReference type="EMBL" id="NFFZ01000028">
    <property type="protein sequence ID" value="OTI55536.1"/>
    <property type="molecule type" value="Genomic_DNA"/>
</dbReference>
<accession>A0A072ZG72</accession>
<dbReference type="EMBL" id="CP136986">
    <property type="protein sequence ID" value="WOS78552.1"/>
    <property type="molecule type" value="Genomic_DNA"/>
</dbReference>
<evidence type="ECO:0000313" key="5">
    <source>
        <dbReference type="EMBL" id="RCI71915.1"/>
    </source>
</evidence>
<dbReference type="OMA" id="DTGTIQD"/>
<dbReference type="RefSeq" id="WP_003084514.1">
    <property type="nucleotide sequence ID" value="NZ_AP014622.1"/>
</dbReference>
<dbReference type="InterPro" id="IPR012675">
    <property type="entry name" value="Beta-grasp_dom_sf"/>
</dbReference>
<dbReference type="EMBL" id="WOAD01000004">
    <property type="protein sequence ID" value="MUI34950.1"/>
    <property type="molecule type" value="Genomic_DNA"/>
</dbReference>
<evidence type="ECO:0000313" key="14">
    <source>
        <dbReference type="Proteomes" id="UP000433532"/>
    </source>
</evidence>
<reference evidence="8" key="11">
    <citation type="submission" date="2023-10" db="EMBL/GenBank/DDBJ databases">
        <title>Pathogen: clinical or host-associated sample.</title>
        <authorList>
            <person name="Hergert J."/>
            <person name="Casey R."/>
            <person name="Wagner J."/>
            <person name="Young E.L."/>
            <person name="Oakeson K.F."/>
        </authorList>
    </citation>
    <scope>NUCLEOTIDE SEQUENCE</scope>
    <source>
        <strain evidence="8">2021CK-01020</strain>
    </source>
</reference>
<dbReference type="InterPro" id="IPR010035">
    <property type="entry name" value="Thi_S"/>
</dbReference>
<reference evidence="7 13" key="4">
    <citation type="submission" date="2017-08" db="EMBL/GenBank/DDBJ databases">
        <authorList>
            <person name="Feschi L."/>
            <person name="Jeukens J."/>
            <person name="Emond-Rheault J.-G."/>
            <person name="Kukavica-Ibrulj I."/>
            <person name="Boyle B."/>
            <person name="Levesque R.C."/>
        </authorList>
    </citation>
    <scope>NUCLEOTIDE SEQUENCE [LARGE SCALE GENOMIC DNA]</scope>
    <source>
        <strain evidence="7 13">PA-W36</strain>
    </source>
</reference>
<reference evidence="9" key="2">
    <citation type="submission" date="2015-06" db="EMBL/GenBank/DDBJ databases">
        <authorList>
            <person name="Radhakrishnan Rajesh"/>
            <person name="Underwood Anthony"/>
            <person name="Al-Shahib Ali"/>
        </authorList>
    </citation>
    <scope>NUCLEOTIDE SEQUENCE [LARGE SCALE GENOMIC DNA]</scope>
    <source>
        <strain evidence="9">P19_London_7_VIM_2_05_10</strain>
    </source>
</reference>
<evidence type="ECO:0000313" key="11">
    <source>
        <dbReference type="Proteomes" id="UP000253594"/>
    </source>
</evidence>
<dbReference type="NCBIfam" id="TIGR01683">
    <property type="entry name" value="thiS"/>
    <property type="match status" value="1"/>
</dbReference>
<evidence type="ECO:0000313" key="6">
    <source>
        <dbReference type="EMBL" id="RMS64202.1"/>
    </source>
</evidence>
<dbReference type="EMBL" id="NSNE01000004">
    <property type="protein sequence ID" value="RPM19456.1"/>
    <property type="molecule type" value="Genomic_DNA"/>
</dbReference>
<evidence type="ECO:0000313" key="8">
    <source>
        <dbReference type="EMBL" id="WOS78552.1"/>
    </source>
</evidence>
<proteinExistence type="predicted"/>
<reference evidence="6 12" key="6">
    <citation type="submission" date="2018-08" db="EMBL/GenBank/DDBJ databases">
        <title>Recombination of ecologically and evolutionarily significant loci maintains genetic cohesion in the Pseudomonas syringae species complex.</title>
        <authorList>
            <person name="Dillon M."/>
            <person name="Thakur S."/>
            <person name="Almeida R.N.D."/>
            <person name="Weir B.S."/>
            <person name="Guttman D.S."/>
        </authorList>
    </citation>
    <scope>NUCLEOTIDE SEQUENCE [LARGE SCALE GENOMIC DNA]</scope>
    <source>
        <strain evidence="6 12">ICMP 7846</strain>
    </source>
</reference>
<protein>
    <submittedName>
        <fullName evidence="5">Sulfur carrier protein ThiS</fullName>
    </submittedName>
</protein>
<dbReference type="AlphaFoldDB" id="A0A072ZG72"/>
<dbReference type="Gene3D" id="3.10.20.30">
    <property type="match status" value="1"/>
</dbReference>
<dbReference type="EMBL" id="RBSQ01000132">
    <property type="protein sequence ID" value="RMS64202.1"/>
    <property type="molecule type" value="Genomic_DNA"/>
</dbReference>
<dbReference type="SUPFAM" id="SSF54285">
    <property type="entry name" value="MoaD/ThiS"/>
    <property type="match status" value="1"/>
</dbReference>
<dbReference type="SMR" id="A0A072ZG72"/>
<dbReference type="Pfam" id="PF02597">
    <property type="entry name" value="ThiS"/>
    <property type="match status" value="1"/>
</dbReference>
<dbReference type="EMBL" id="QORE01001168">
    <property type="protein sequence ID" value="RCI71915.1"/>
    <property type="molecule type" value="Genomic_DNA"/>
</dbReference>
<reference evidence="2 14" key="8">
    <citation type="submission" date="2019-11" db="EMBL/GenBank/DDBJ databases">
        <title>Genomes of ocular Pseudomonas aeruginosa isolates.</title>
        <authorList>
            <person name="Khan M."/>
            <person name="Rice S.A."/>
            <person name="Willcox M.D.P."/>
            <person name="Stapleton F."/>
        </authorList>
    </citation>
    <scope>NUCLEOTIDE SEQUENCE [LARGE SCALE GENOMIC DNA]</scope>
    <source>
        <strain evidence="2 14">PA221</strain>
    </source>
</reference>
<accession>A0A1S1BXI6</accession>
<dbReference type="Proteomes" id="UP000284767">
    <property type="component" value="Unassembled WGS sequence"/>
</dbReference>
<evidence type="ECO:0000313" key="10">
    <source>
        <dbReference type="Proteomes" id="UP000194857"/>
    </source>
</evidence>
<dbReference type="eggNOG" id="COG2104">
    <property type="taxonomic scope" value="Bacteria"/>
</dbReference>
<evidence type="ECO:0000313" key="7">
    <source>
        <dbReference type="EMBL" id="RPM19456.1"/>
    </source>
</evidence>
<reference evidence="8" key="10">
    <citation type="submission" date="2023-06" db="EMBL/GenBank/DDBJ databases">
        <authorList>
            <consortium name="Clinical and Environmental Microbiology Branch: Whole genome sequencing antimicrobial resistance pathogens in the healthcare setting"/>
        </authorList>
    </citation>
    <scope>NUCLEOTIDE SEQUENCE</scope>
    <source>
        <strain evidence="8">2021CK-01020</strain>
    </source>
</reference>
<evidence type="ECO:0000313" key="13">
    <source>
        <dbReference type="Proteomes" id="UP000284767"/>
    </source>
</evidence>
<gene>
    <name evidence="2" type="primary">thiS</name>
    <name evidence="6" type="ORF">ALP65_02434</name>
    <name evidence="4" type="ORF">CAZ10_33490</name>
    <name evidence="5" type="ORF">DT376_26525</name>
    <name evidence="2" type="ORF">GNQ48_08020</name>
    <name evidence="3" type="ORF">GUL26_18670</name>
    <name evidence="7" type="ORF">IPC1295_09870</name>
    <name evidence="8" type="ORF">L4V69_05275</name>
    <name evidence="1" type="ORF">PAERUG_P19_London_7_VIM_2_05_10_00986</name>
</gene>
<name>A0A072ZG72_PSEAI</name>
<reference evidence="5 11" key="5">
    <citation type="submission" date="2018-07" db="EMBL/GenBank/DDBJ databases">
        <title>Mechanisms of high-level aminoglycoside resistance among Gram-negative pathogens in Brazil.</title>
        <authorList>
            <person name="Ballaben A.S."/>
            <person name="Darini A.L.C."/>
            <person name="Doi Y."/>
        </authorList>
    </citation>
    <scope>NUCLEOTIDE SEQUENCE [LARGE SCALE GENOMIC DNA]</scope>
    <source>
        <strain evidence="5 11">B2-305</strain>
    </source>
</reference>
<dbReference type="InterPro" id="IPR016155">
    <property type="entry name" value="Mopterin_synth/thiamin_S_b"/>
</dbReference>
<organism evidence="5 11">
    <name type="scientific">Pseudomonas aeruginosa</name>
    <dbReference type="NCBI Taxonomy" id="287"/>
    <lineage>
        <taxon>Bacteria</taxon>
        <taxon>Pseudomonadati</taxon>
        <taxon>Pseudomonadota</taxon>
        <taxon>Gammaproteobacteria</taxon>
        <taxon>Pseudomonadales</taxon>
        <taxon>Pseudomonadaceae</taxon>
        <taxon>Pseudomonas</taxon>
    </lineage>
</organism>
<dbReference type="Proteomes" id="UP000194857">
    <property type="component" value="Unassembled WGS sequence"/>
</dbReference>
<dbReference type="Proteomes" id="UP000644192">
    <property type="component" value="Unassembled WGS sequence"/>
</dbReference>
<dbReference type="PANTHER" id="PTHR34472">
    <property type="entry name" value="SULFUR CARRIER PROTEIN THIS"/>
    <property type="match status" value="1"/>
</dbReference>
<dbReference type="InterPro" id="IPR003749">
    <property type="entry name" value="ThiS/MoaD-like"/>
</dbReference>
<dbReference type="Proteomes" id="UP000253594">
    <property type="component" value="Unassembled WGS sequence"/>
</dbReference>
<dbReference type="KEGG" id="paeb:NCGM1900_0385"/>
<evidence type="ECO:0000313" key="3">
    <source>
        <dbReference type="EMBL" id="MZZ14277.1"/>
    </source>
</evidence>